<dbReference type="HAMAP" id="MF_03045">
    <property type="entry name" value="DIS3L2"/>
    <property type="match status" value="1"/>
</dbReference>
<dbReference type="PANTHER" id="PTHR23355">
    <property type="entry name" value="RIBONUCLEASE"/>
    <property type="match status" value="1"/>
</dbReference>
<organism evidence="8 9">
    <name type="scientific">Mikania micrantha</name>
    <name type="common">bitter vine</name>
    <dbReference type="NCBI Taxonomy" id="192012"/>
    <lineage>
        <taxon>Eukaryota</taxon>
        <taxon>Viridiplantae</taxon>
        <taxon>Streptophyta</taxon>
        <taxon>Embryophyta</taxon>
        <taxon>Tracheophyta</taxon>
        <taxon>Spermatophyta</taxon>
        <taxon>Magnoliopsida</taxon>
        <taxon>eudicotyledons</taxon>
        <taxon>Gunneridae</taxon>
        <taxon>Pentapetalae</taxon>
        <taxon>asterids</taxon>
        <taxon>campanulids</taxon>
        <taxon>Asterales</taxon>
        <taxon>Asteraceae</taxon>
        <taxon>Asteroideae</taxon>
        <taxon>Heliantheae alliance</taxon>
        <taxon>Eupatorieae</taxon>
        <taxon>Mikania</taxon>
    </lineage>
</organism>
<keyword evidence="5" id="KW-0378">Hydrolase</keyword>
<dbReference type="GO" id="GO:0000175">
    <property type="term" value="F:3'-5'-RNA exonuclease activity"/>
    <property type="evidence" value="ECO:0007669"/>
    <property type="project" value="UniProtKB-UniRule"/>
</dbReference>
<proteinExistence type="inferred from homology"/>
<keyword evidence="5" id="KW-0464">Manganese</keyword>
<gene>
    <name evidence="8" type="ORF">E3N88_15623</name>
</gene>
<feature type="transmembrane region" description="Helical" evidence="6">
    <location>
        <begin position="80"/>
        <end position="99"/>
    </location>
</feature>
<dbReference type="InterPro" id="IPR001900">
    <property type="entry name" value="RNase_II/R"/>
</dbReference>
<dbReference type="GO" id="GO:0046872">
    <property type="term" value="F:metal ion binding"/>
    <property type="evidence" value="ECO:0007669"/>
    <property type="project" value="UniProtKB-KW"/>
</dbReference>
<comment type="cofactor">
    <cofactor evidence="5">
        <name>Mg(2+)</name>
        <dbReference type="ChEBI" id="CHEBI:18420"/>
    </cofactor>
    <cofactor evidence="5">
        <name>Mn(2+)</name>
        <dbReference type="ChEBI" id="CHEBI:29035"/>
    </cofactor>
</comment>
<comment type="subcellular location">
    <subcellularLocation>
        <location evidence="5">Cytoplasm</location>
    </subcellularLocation>
    <subcellularLocation>
        <location evidence="5">Cytoplasm</location>
        <location evidence="5">P-body</location>
    </subcellularLocation>
</comment>
<name>A0A5N6NY71_9ASTR</name>
<evidence type="ECO:0000256" key="3">
    <source>
        <dbReference type="ARBA" id="ARBA00022842"/>
    </source>
</evidence>
<evidence type="ECO:0000256" key="4">
    <source>
        <dbReference type="ARBA" id="ARBA00022884"/>
    </source>
</evidence>
<keyword evidence="4 5" id="KW-0694">RNA-binding</keyword>
<dbReference type="Pfam" id="PF17849">
    <property type="entry name" value="OB_Dis3"/>
    <property type="match status" value="1"/>
</dbReference>
<keyword evidence="5" id="KW-0540">Nuclease</keyword>
<feature type="binding site" evidence="5">
    <location>
        <position position="459"/>
    </location>
    <ligand>
        <name>Mg(2+)</name>
        <dbReference type="ChEBI" id="CHEBI:18420"/>
    </ligand>
</feature>
<keyword evidence="6" id="KW-0812">Transmembrane</keyword>
<dbReference type="SMART" id="SM00955">
    <property type="entry name" value="RNB"/>
    <property type="match status" value="1"/>
</dbReference>
<dbReference type="PANTHER" id="PTHR23355:SF9">
    <property type="entry name" value="DIS3-LIKE EXONUCLEASE 2"/>
    <property type="match status" value="1"/>
</dbReference>
<dbReference type="GO" id="GO:1990074">
    <property type="term" value="P:polyuridylation-dependent mRNA catabolic process"/>
    <property type="evidence" value="ECO:0007669"/>
    <property type="project" value="UniProtKB-UniRule"/>
</dbReference>
<evidence type="ECO:0000313" key="8">
    <source>
        <dbReference type="EMBL" id="KAD5507920.1"/>
    </source>
</evidence>
<evidence type="ECO:0000256" key="1">
    <source>
        <dbReference type="ARBA" id="ARBA00022490"/>
    </source>
</evidence>
<evidence type="ECO:0000256" key="2">
    <source>
        <dbReference type="ARBA" id="ARBA00022723"/>
    </source>
</evidence>
<dbReference type="GO" id="GO:0000932">
    <property type="term" value="C:P-body"/>
    <property type="evidence" value="ECO:0007669"/>
    <property type="project" value="UniProtKB-SubCell"/>
</dbReference>
<dbReference type="GO" id="GO:0003723">
    <property type="term" value="F:RNA binding"/>
    <property type="evidence" value="ECO:0007669"/>
    <property type="project" value="UniProtKB-KW"/>
</dbReference>
<dbReference type="GO" id="GO:0000956">
    <property type="term" value="P:nuclear-transcribed mRNA catabolic process"/>
    <property type="evidence" value="ECO:0007669"/>
    <property type="project" value="UniProtKB-UniRule"/>
</dbReference>
<evidence type="ECO:0000256" key="6">
    <source>
        <dbReference type="SAM" id="Phobius"/>
    </source>
</evidence>
<dbReference type="AlphaFoldDB" id="A0A5N6NY71"/>
<dbReference type="InterPro" id="IPR028591">
    <property type="entry name" value="DIS3L2"/>
</dbReference>
<dbReference type="Gene3D" id="2.40.50.690">
    <property type="match status" value="1"/>
</dbReference>
<keyword evidence="1 5" id="KW-0963">Cytoplasm</keyword>
<keyword evidence="6" id="KW-1133">Transmembrane helix</keyword>
<dbReference type="EC" id="3.1.13.-" evidence="5"/>
<dbReference type="InterPro" id="IPR022966">
    <property type="entry name" value="RNase_II/R_CS"/>
</dbReference>
<protein>
    <recommendedName>
        <fullName evidence="5">DIS3-like exonuclease 2</fullName>
        <ecNumber evidence="5">3.1.13.-</ecNumber>
    </recommendedName>
</protein>
<comment type="similarity">
    <text evidence="5">Belongs to the RNR ribonuclease family. DIS3L2 subfamily.</text>
</comment>
<comment type="caution">
    <text evidence="8">The sequence shown here is derived from an EMBL/GenBank/DDBJ whole genome shotgun (WGS) entry which is preliminary data.</text>
</comment>
<feature type="domain" description="RNB" evidence="7">
    <location>
        <begin position="447"/>
        <end position="793"/>
    </location>
</feature>
<keyword evidence="2 5" id="KW-0479">Metal-binding</keyword>
<keyword evidence="6" id="KW-0472">Membrane</keyword>
<feature type="site" description="Important for catalytic activity" evidence="5">
    <location>
        <position position="467"/>
    </location>
</feature>
<dbReference type="PROSITE" id="PS01175">
    <property type="entry name" value="RIBONUCLEASE_II"/>
    <property type="match status" value="1"/>
</dbReference>
<dbReference type="Gene3D" id="2.40.50.700">
    <property type="match status" value="1"/>
</dbReference>
<feature type="binding site" evidence="5">
    <location>
        <position position="468"/>
    </location>
    <ligand>
        <name>Mg(2+)</name>
        <dbReference type="ChEBI" id="CHEBI:18420"/>
    </ligand>
</feature>
<sequence>MDGASWLVRLEAKENVVLFGYWFGSCPTAVAVRSCYCSRSLLGVADGLSGFPVGGLKGCRKKGGFGDDSIKNNTVRREDVGVGFLAIIVAIGFVEYFSVAHKTHETIIVQDLHQRKNSEASGGYSMTNNQAEHLAQRKPFAAHWPLEAVNVALEKGDVFKSMFRVNAHNRVEAYCKIDGLPVDVLISGFHSQNRAVEGDIVAIKIEPFSSWTKMKGSTPIRLPIKEESSVNNSIYGEDFVQELIRPSSSSYIDENNHPIACSSGERREVVPLVEKLCTLMNSFPSKRPTGRVVSIIEMSPRRKTIVGFLRIKPWLSNMEICKKDLKKSKFLLLSPKRDYIQLISTDPKFPKLMVALRSLPNSIMKRLEDCDVTLEMELIAAEIVEWSEENESPLAHVIHNFGRGGKVESQISAILFQNSINSEFPPEAISCIPHVPWKIPEEEFQHRRDLRNLCMFTIDPASASDLDDALSVERLPNGNYRVGVHIADVSYFVTPNTALDEEAQIRSTSVYLQHYKLPMLPPLLSEKLGSLSPGIERLAFSVIWDINLDGEVLDRWIGRTIVQSCCKLAYEHAQDIIDGTFNFEGLQLHGEFTWSDVVISVQNLDEISKVLKKNRYRDGALSLENPKIDLLFDKDGIPYDMVYSGRNKSDFLVEEFMLLANTTAAQVITRAYPSSALLRRHPEPNLSKLRDLESFCSKHSLQLNASTSGELHQSLERLRHELKDDSAFFHVLMNYATKSMQLATYFCSGDVIDNGKNWDHYALAVPIYAHFTSPLRRYADIIVHRTLAATLDVEDRLDSNEKRLVKKCFTGLCYNKEVVESFNAQKALADAAVKYDVPGTRALVDVAAHCNERKLASRNVKDAIDKLYMWLLLRNKEVFLSEARVMGLGPRFMSVFVNKLAMERRIYYDEVEGLTVEWLDVTSTLVLNYHPNSRSYKKGSTSKLRTIEEVAMLTFPHNMVSEPDTSKDADIEPAVFPLVLHILSTIPVAIHPIGGDDGPIDIGARLYMSSYFC</sequence>
<accession>A0A5N6NY71</accession>
<dbReference type="FunFam" id="2.40.50.690:FF:000007">
    <property type="entry name" value="DIS3-like exonuclease 2"/>
    <property type="match status" value="1"/>
</dbReference>
<evidence type="ECO:0000259" key="7">
    <source>
        <dbReference type="SMART" id="SM00955"/>
    </source>
</evidence>
<dbReference type="Proteomes" id="UP000326396">
    <property type="component" value="Linkage Group LG16"/>
</dbReference>
<dbReference type="Pfam" id="PF00773">
    <property type="entry name" value="RNB"/>
    <property type="match status" value="1"/>
</dbReference>
<keyword evidence="3 5" id="KW-0460">Magnesium</keyword>
<dbReference type="EMBL" id="SZYD01000008">
    <property type="protein sequence ID" value="KAD5507920.1"/>
    <property type="molecule type" value="Genomic_DNA"/>
</dbReference>
<dbReference type="InterPro" id="IPR041505">
    <property type="entry name" value="Dis3_CSD2"/>
</dbReference>
<comment type="function">
    <text evidence="5">3'-5'-exoribonuclease that specifically recognizes RNAs polyuridylated at their 3' end and mediates their degradation. Component of an exosome-independent RNA degradation pathway that mediates degradation of cytoplasmic mRNAs that have been deadenylated and subsequently uridylated at their 3'.</text>
</comment>
<keyword evidence="9" id="KW-1185">Reference proteome</keyword>
<dbReference type="OrthoDB" id="372421at2759"/>
<dbReference type="SUPFAM" id="SSF50249">
    <property type="entry name" value="Nucleic acid-binding proteins"/>
    <property type="match status" value="3"/>
</dbReference>
<dbReference type="InterPro" id="IPR050180">
    <property type="entry name" value="RNR_Ribonuclease"/>
</dbReference>
<evidence type="ECO:0000256" key="5">
    <source>
        <dbReference type="HAMAP-Rule" id="MF_03045"/>
    </source>
</evidence>
<keyword evidence="5" id="KW-0269">Exonuclease</keyword>
<evidence type="ECO:0000313" key="9">
    <source>
        <dbReference type="Proteomes" id="UP000326396"/>
    </source>
</evidence>
<reference evidence="8 9" key="1">
    <citation type="submission" date="2019-05" db="EMBL/GenBank/DDBJ databases">
        <title>Mikania micrantha, genome provides insights into the molecular mechanism of rapid growth.</title>
        <authorList>
            <person name="Liu B."/>
        </authorList>
    </citation>
    <scope>NUCLEOTIDE SEQUENCE [LARGE SCALE GENOMIC DNA]</scope>
    <source>
        <strain evidence="8">NLD-2019</strain>
        <tissue evidence="8">Leaf</tissue>
    </source>
</reference>
<dbReference type="InterPro" id="IPR012340">
    <property type="entry name" value="NA-bd_OB-fold"/>
</dbReference>